<keyword evidence="1" id="KW-0175">Coiled coil</keyword>
<dbReference type="Proteomes" id="UP001428341">
    <property type="component" value="Unassembled WGS sequence"/>
</dbReference>
<proteinExistence type="predicted"/>
<keyword evidence="4" id="KW-1185">Reference proteome</keyword>
<accession>A0AAP0QF65</accession>
<dbReference type="AlphaFoldDB" id="A0AAP0QF65"/>
<sequence length="105" mass="11697">MACESEKEDVILYSWGSQPISMEGGISEAGPSNRPPMTEPAIDLNRPPAPEPEPAPSSDLLELEAENQRLREANQKLSRAYKELQEINKKGLALIEEQEKLLEKP</sequence>
<name>A0AAP0QF65_9ROSI</name>
<evidence type="ECO:0000256" key="2">
    <source>
        <dbReference type="SAM" id="MobiDB-lite"/>
    </source>
</evidence>
<protein>
    <submittedName>
        <fullName evidence="3">Uncharacterized protein</fullName>
    </submittedName>
</protein>
<dbReference type="EMBL" id="JBCGBO010000024">
    <property type="protein sequence ID" value="KAK9180727.1"/>
    <property type="molecule type" value="Genomic_DNA"/>
</dbReference>
<comment type="caution">
    <text evidence="3">The sequence shown here is derived from an EMBL/GenBank/DDBJ whole genome shotgun (WGS) entry which is preliminary data.</text>
</comment>
<reference evidence="3 4" key="1">
    <citation type="submission" date="2024-05" db="EMBL/GenBank/DDBJ databases">
        <title>Haplotype-resolved chromosome-level genome assembly of Huyou (Citrus changshanensis).</title>
        <authorList>
            <person name="Miao C."/>
            <person name="Chen W."/>
            <person name="Wu Y."/>
            <person name="Wang L."/>
            <person name="Zhao S."/>
            <person name="Grierson D."/>
            <person name="Xu C."/>
            <person name="Chen K."/>
        </authorList>
    </citation>
    <scope>NUCLEOTIDE SEQUENCE [LARGE SCALE GENOMIC DNA]</scope>
    <source>
        <strain evidence="3">01-14</strain>
        <tissue evidence="3">Leaf</tissue>
    </source>
</reference>
<evidence type="ECO:0000313" key="4">
    <source>
        <dbReference type="Proteomes" id="UP001428341"/>
    </source>
</evidence>
<evidence type="ECO:0000256" key="1">
    <source>
        <dbReference type="SAM" id="Coils"/>
    </source>
</evidence>
<gene>
    <name evidence="3" type="ORF">WN944_023862</name>
</gene>
<organism evidence="3 4">
    <name type="scientific">Citrus x changshan-huyou</name>
    <dbReference type="NCBI Taxonomy" id="2935761"/>
    <lineage>
        <taxon>Eukaryota</taxon>
        <taxon>Viridiplantae</taxon>
        <taxon>Streptophyta</taxon>
        <taxon>Embryophyta</taxon>
        <taxon>Tracheophyta</taxon>
        <taxon>Spermatophyta</taxon>
        <taxon>Magnoliopsida</taxon>
        <taxon>eudicotyledons</taxon>
        <taxon>Gunneridae</taxon>
        <taxon>Pentapetalae</taxon>
        <taxon>rosids</taxon>
        <taxon>malvids</taxon>
        <taxon>Sapindales</taxon>
        <taxon>Rutaceae</taxon>
        <taxon>Aurantioideae</taxon>
        <taxon>Citrus</taxon>
    </lineage>
</organism>
<feature type="coiled-coil region" evidence="1">
    <location>
        <begin position="60"/>
        <end position="90"/>
    </location>
</feature>
<evidence type="ECO:0000313" key="3">
    <source>
        <dbReference type="EMBL" id="KAK9180727.1"/>
    </source>
</evidence>
<feature type="region of interest" description="Disordered" evidence="2">
    <location>
        <begin position="21"/>
        <end position="58"/>
    </location>
</feature>